<dbReference type="InterPro" id="IPR051869">
    <property type="entry name" value="STARD3"/>
</dbReference>
<dbReference type="PANTHER" id="PTHR46121">
    <property type="entry name" value="STEROIDOGENIC ACUTE REGULATORY PROTEIN-LIKE"/>
    <property type="match status" value="1"/>
</dbReference>
<feature type="compositionally biased region" description="Acidic residues" evidence="4">
    <location>
        <begin position="97"/>
        <end position="110"/>
    </location>
</feature>
<dbReference type="GO" id="GO:0099044">
    <property type="term" value="P:vesicle tethering to endoplasmic reticulum"/>
    <property type="evidence" value="ECO:0007669"/>
    <property type="project" value="TreeGrafter"/>
</dbReference>
<dbReference type="GO" id="GO:0008289">
    <property type="term" value="F:lipid binding"/>
    <property type="evidence" value="ECO:0007669"/>
    <property type="project" value="InterPro"/>
</dbReference>
<name>A0A2G8JLR3_STIJA</name>
<dbReference type="AlphaFoldDB" id="A0A2G8JLR3"/>
<feature type="non-terminal residue" evidence="8">
    <location>
        <position position="1"/>
    </location>
</feature>
<gene>
    <name evidence="8" type="ORF">BSL78_26508</name>
</gene>
<evidence type="ECO:0000313" key="9">
    <source>
        <dbReference type="Proteomes" id="UP000230750"/>
    </source>
</evidence>
<dbReference type="Gene3D" id="3.30.530.20">
    <property type="match status" value="1"/>
</dbReference>
<dbReference type="Pfam" id="PF01852">
    <property type="entry name" value="START"/>
    <property type="match status" value="1"/>
</dbReference>
<proteinExistence type="predicted"/>
<protein>
    <submittedName>
        <fullName evidence="8">Putative stAR-related lipid transfer protein 3 isoform X1</fullName>
    </submittedName>
</protein>
<dbReference type="Pfam" id="PF10457">
    <property type="entry name" value="MENTAL"/>
    <property type="match status" value="1"/>
</dbReference>
<feature type="compositionally biased region" description="Polar residues" evidence="4">
    <location>
        <begin position="63"/>
        <end position="75"/>
    </location>
</feature>
<evidence type="ECO:0000256" key="5">
    <source>
        <dbReference type="SAM" id="Phobius"/>
    </source>
</evidence>
<keyword evidence="3 5" id="KW-0472">Membrane</keyword>
<accession>A0A2G8JLR3</accession>
<dbReference type="InterPro" id="IPR023393">
    <property type="entry name" value="START-like_dom_sf"/>
</dbReference>
<keyword evidence="9" id="KW-1185">Reference proteome</keyword>
<evidence type="ECO:0000256" key="4">
    <source>
        <dbReference type="SAM" id="MobiDB-lite"/>
    </source>
</evidence>
<sequence>GTGQEPSCPGQGSNTKFTDVVILISSFIIVWFELWILDFKVIKRERRLNVAAAASSHRDTDEQSPLLSNQSSTNHDTNRSSRRKKHQEFYSPFDSPADSDLEDVNDEDDQFSGKESSHSYGAVSASNFESLPNSQRGSTINLAASLQEQAFIQKSEDSLHAFQEFLDGEYDWTVVKSLETATISICTADIALNQILFKLEAVLPATPEHIFTLMWDKCEDSINWNPTVKHVEVVQEIGCDMQVLYTVANSILVSSR</sequence>
<dbReference type="OrthoDB" id="74575at2759"/>
<evidence type="ECO:0000259" key="6">
    <source>
        <dbReference type="Pfam" id="PF01852"/>
    </source>
</evidence>
<evidence type="ECO:0000256" key="2">
    <source>
        <dbReference type="ARBA" id="ARBA00022692"/>
    </source>
</evidence>
<dbReference type="EMBL" id="MRZV01001637">
    <property type="protein sequence ID" value="PIK36673.1"/>
    <property type="molecule type" value="Genomic_DNA"/>
</dbReference>
<dbReference type="STRING" id="307972.A0A2G8JLR3"/>
<feature type="domain" description="MENTAL" evidence="7">
    <location>
        <begin position="14"/>
        <end position="95"/>
    </location>
</feature>
<dbReference type="InterPro" id="IPR002913">
    <property type="entry name" value="START_lipid-bd_dom"/>
</dbReference>
<evidence type="ECO:0000256" key="3">
    <source>
        <dbReference type="ARBA" id="ARBA00023136"/>
    </source>
</evidence>
<evidence type="ECO:0000313" key="8">
    <source>
        <dbReference type="EMBL" id="PIK36673.1"/>
    </source>
</evidence>
<feature type="region of interest" description="Disordered" evidence="4">
    <location>
        <begin position="52"/>
        <end position="118"/>
    </location>
</feature>
<dbReference type="GO" id="GO:0031902">
    <property type="term" value="C:late endosome membrane"/>
    <property type="evidence" value="ECO:0007669"/>
    <property type="project" value="TreeGrafter"/>
</dbReference>
<dbReference type="GO" id="GO:0005765">
    <property type="term" value="C:lysosomal membrane"/>
    <property type="evidence" value="ECO:0007669"/>
    <property type="project" value="TreeGrafter"/>
</dbReference>
<dbReference type="GO" id="GO:0140284">
    <property type="term" value="C:endoplasmic reticulum-endosome membrane contact site"/>
    <property type="evidence" value="ECO:0007669"/>
    <property type="project" value="TreeGrafter"/>
</dbReference>
<organism evidence="8 9">
    <name type="scientific">Stichopus japonicus</name>
    <name type="common">Sea cucumber</name>
    <dbReference type="NCBI Taxonomy" id="307972"/>
    <lineage>
        <taxon>Eukaryota</taxon>
        <taxon>Metazoa</taxon>
        <taxon>Echinodermata</taxon>
        <taxon>Eleutherozoa</taxon>
        <taxon>Echinozoa</taxon>
        <taxon>Holothuroidea</taxon>
        <taxon>Aspidochirotacea</taxon>
        <taxon>Aspidochirotida</taxon>
        <taxon>Stichopodidae</taxon>
        <taxon>Apostichopus</taxon>
    </lineage>
</organism>
<reference evidence="8 9" key="1">
    <citation type="journal article" date="2017" name="PLoS Biol.">
        <title>The sea cucumber genome provides insights into morphological evolution and visceral regeneration.</title>
        <authorList>
            <person name="Zhang X."/>
            <person name="Sun L."/>
            <person name="Yuan J."/>
            <person name="Sun Y."/>
            <person name="Gao Y."/>
            <person name="Zhang L."/>
            <person name="Li S."/>
            <person name="Dai H."/>
            <person name="Hamel J.F."/>
            <person name="Liu C."/>
            <person name="Yu Y."/>
            <person name="Liu S."/>
            <person name="Lin W."/>
            <person name="Guo K."/>
            <person name="Jin S."/>
            <person name="Xu P."/>
            <person name="Storey K.B."/>
            <person name="Huan P."/>
            <person name="Zhang T."/>
            <person name="Zhou Y."/>
            <person name="Zhang J."/>
            <person name="Lin C."/>
            <person name="Li X."/>
            <person name="Xing L."/>
            <person name="Huo D."/>
            <person name="Sun M."/>
            <person name="Wang L."/>
            <person name="Mercier A."/>
            <person name="Li F."/>
            <person name="Yang H."/>
            <person name="Xiang J."/>
        </authorList>
    </citation>
    <scope>NUCLEOTIDE SEQUENCE [LARGE SCALE GENOMIC DNA]</scope>
    <source>
        <strain evidence="8">Shaxun</strain>
        <tissue evidence="8">Muscle</tissue>
    </source>
</reference>
<dbReference type="GO" id="GO:0005789">
    <property type="term" value="C:endoplasmic reticulum membrane"/>
    <property type="evidence" value="ECO:0007669"/>
    <property type="project" value="TreeGrafter"/>
</dbReference>
<evidence type="ECO:0000259" key="7">
    <source>
        <dbReference type="Pfam" id="PF10457"/>
    </source>
</evidence>
<feature type="domain" description="START" evidence="6">
    <location>
        <begin position="170"/>
        <end position="252"/>
    </location>
</feature>
<comment type="subcellular location">
    <subcellularLocation>
        <location evidence="1">Membrane</location>
        <topology evidence="1">Multi-pass membrane protein</topology>
    </subcellularLocation>
</comment>
<keyword evidence="5" id="KW-1133">Transmembrane helix</keyword>
<dbReference type="SUPFAM" id="SSF55961">
    <property type="entry name" value="Bet v1-like"/>
    <property type="match status" value="1"/>
</dbReference>
<comment type="caution">
    <text evidence="8">The sequence shown here is derived from an EMBL/GenBank/DDBJ whole genome shotgun (WGS) entry which is preliminary data.</text>
</comment>
<feature type="transmembrane region" description="Helical" evidence="5">
    <location>
        <begin position="20"/>
        <end position="37"/>
    </location>
</feature>
<evidence type="ECO:0000256" key="1">
    <source>
        <dbReference type="ARBA" id="ARBA00004141"/>
    </source>
</evidence>
<dbReference type="InterPro" id="IPR019498">
    <property type="entry name" value="MENTAL"/>
</dbReference>
<dbReference type="Proteomes" id="UP000230750">
    <property type="component" value="Unassembled WGS sequence"/>
</dbReference>
<dbReference type="PANTHER" id="PTHR46121:SF4">
    <property type="entry name" value="STEROIDOGENIC ACUTE REGULATORY PROTEIN-LIKE"/>
    <property type="match status" value="1"/>
</dbReference>
<keyword evidence="2 5" id="KW-0812">Transmembrane</keyword>